<dbReference type="CDD" id="cd16407">
    <property type="entry name" value="ParB_N_like"/>
    <property type="match status" value="1"/>
</dbReference>
<dbReference type="GO" id="GO:0005694">
    <property type="term" value="C:chromosome"/>
    <property type="evidence" value="ECO:0007669"/>
    <property type="project" value="TreeGrafter"/>
</dbReference>
<evidence type="ECO:0000256" key="1">
    <source>
        <dbReference type="ARBA" id="ARBA00006295"/>
    </source>
</evidence>
<dbReference type="GO" id="GO:0003677">
    <property type="term" value="F:DNA binding"/>
    <property type="evidence" value="ECO:0007669"/>
    <property type="project" value="InterPro"/>
</dbReference>
<dbReference type="InterPro" id="IPR036086">
    <property type="entry name" value="ParB/Sulfiredoxin_sf"/>
</dbReference>
<dbReference type="Pfam" id="PF17762">
    <property type="entry name" value="HTH_ParB"/>
    <property type="match status" value="1"/>
</dbReference>
<dbReference type="Gene3D" id="3.90.1530.30">
    <property type="match status" value="1"/>
</dbReference>
<evidence type="ECO:0000313" key="5">
    <source>
        <dbReference type="Proteomes" id="UP000225889"/>
    </source>
</evidence>
<accession>A0A2G3DWA5</accession>
<dbReference type="InterPro" id="IPR050336">
    <property type="entry name" value="Chromosome_partition/occlusion"/>
</dbReference>
<keyword evidence="2" id="KW-0159">Chromosome partition</keyword>
<dbReference type="Proteomes" id="UP000225889">
    <property type="component" value="Unassembled WGS sequence"/>
</dbReference>
<evidence type="ECO:0000259" key="3">
    <source>
        <dbReference type="SMART" id="SM00470"/>
    </source>
</evidence>
<dbReference type="EMBL" id="PDYF01000011">
    <property type="protein sequence ID" value="PHU35231.1"/>
    <property type="molecule type" value="Genomic_DNA"/>
</dbReference>
<reference evidence="4 5" key="1">
    <citation type="submission" date="2017-10" db="EMBL/GenBank/DDBJ databases">
        <title>Resolving the taxonomy of Roseburia spp., Eubacterium rectale and Agathobacter spp. through phylogenomic analysis.</title>
        <authorList>
            <person name="Sheridan P.O."/>
            <person name="Walker A.W."/>
            <person name="Duncan S.H."/>
            <person name="Scott K.P."/>
            <person name="Toole P.W.O."/>
            <person name="Luis P."/>
            <person name="Flint H.J."/>
        </authorList>
    </citation>
    <scope>NUCLEOTIDE SEQUENCE [LARGE SCALE GENOMIC DNA]</scope>
    <source>
        <strain evidence="4 5">JK626</strain>
    </source>
</reference>
<protein>
    <submittedName>
        <fullName evidence="4">Chromosome partitioning protein ParB</fullName>
    </submittedName>
</protein>
<dbReference type="Pfam" id="PF02195">
    <property type="entry name" value="ParB_N"/>
    <property type="match status" value="1"/>
</dbReference>
<comment type="caution">
    <text evidence="4">The sequence shown here is derived from an EMBL/GenBank/DDBJ whole genome shotgun (WGS) entry which is preliminary data.</text>
</comment>
<dbReference type="PANTHER" id="PTHR33375">
    <property type="entry name" value="CHROMOSOME-PARTITIONING PROTEIN PARB-RELATED"/>
    <property type="match status" value="1"/>
</dbReference>
<evidence type="ECO:0000313" key="4">
    <source>
        <dbReference type="EMBL" id="PHU35231.1"/>
    </source>
</evidence>
<dbReference type="GO" id="GO:0007059">
    <property type="term" value="P:chromosome segregation"/>
    <property type="evidence" value="ECO:0007669"/>
    <property type="project" value="UniProtKB-KW"/>
</dbReference>
<dbReference type="NCBIfam" id="TIGR00180">
    <property type="entry name" value="parB_part"/>
    <property type="match status" value="1"/>
</dbReference>
<dbReference type="InterPro" id="IPR003115">
    <property type="entry name" value="ParB_N"/>
</dbReference>
<dbReference type="AlphaFoldDB" id="A0A2G3DWA5"/>
<organism evidence="4 5">
    <name type="scientific">Pseudobutyrivibrio ruminis</name>
    <dbReference type="NCBI Taxonomy" id="46206"/>
    <lineage>
        <taxon>Bacteria</taxon>
        <taxon>Bacillati</taxon>
        <taxon>Bacillota</taxon>
        <taxon>Clostridia</taxon>
        <taxon>Lachnospirales</taxon>
        <taxon>Lachnospiraceae</taxon>
        <taxon>Pseudobutyrivibrio</taxon>
    </lineage>
</organism>
<dbReference type="RefSeq" id="WP_090300237.1">
    <property type="nucleotide sequence ID" value="NZ_PDYF01000011.1"/>
</dbReference>
<dbReference type="SUPFAM" id="SSF109709">
    <property type="entry name" value="KorB DNA-binding domain-like"/>
    <property type="match status" value="1"/>
</dbReference>
<proteinExistence type="inferred from homology"/>
<dbReference type="PANTHER" id="PTHR33375:SF1">
    <property type="entry name" value="CHROMOSOME-PARTITIONING PROTEIN PARB-RELATED"/>
    <property type="match status" value="1"/>
</dbReference>
<dbReference type="Gene3D" id="1.10.10.2830">
    <property type="match status" value="1"/>
</dbReference>
<comment type="similarity">
    <text evidence="1">Belongs to the ParB family.</text>
</comment>
<dbReference type="SMART" id="SM00470">
    <property type="entry name" value="ParB"/>
    <property type="match status" value="1"/>
</dbReference>
<feature type="domain" description="ParB-like N-terminal" evidence="3">
    <location>
        <begin position="34"/>
        <end position="123"/>
    </location>
</feature>
<dbReference type="InterPro" id="IPR004437">
    <property type="entry name" value="ParB/RepB/Spo0J"/>
</dbReference>
<reference evidence="4 5" key="2">
    <citation type="submission" date="2017-10" db="EMBL/GenBank/DDBJ databases">
        <authorList>
            <person name="Banno H."/>
            <person name="Chua N.-H."/>
        </authorList>
    </citation>
    <scope>NUCLEOTIDE SEQUENCE [LARGE SCALE GENOMIC DNA]</scope>
    <source>
        <strain evidence="4 5">JK626</strain>
    </source>
</reference>
<name>A0A2G3DWA5_9FIRM</name>
<dbReference type="SUPFAM" id="SSF110849">
    <property type="entry name" value="ParB/Sulfiredoxin"/>
    <property type="match status" value="1"/>
</dbReference>
<sequence>MKERANIQLTSYDDIFGGAAKEETAKVPDGDVVVQLPLTELHAFEGHPFKVKDDEDMAKTVESIQEFGVLQPAIVRPDGDGYEILSGHRRHHACEIAGLETIPCIVRDLDDDAATILMVDSNLQREEILPSERAWAYKMKLDAMKHQGERGDLTCGQVDHKLDGKKSRDILAEQVGESAKQIQRYIRLTNLCPELMDMVDNKQIGFNPAVELSFLNPTQQKDLLEAIEYSQSIPSLSQAQRIKALAIENRITQEGMNIILSEEKKQDVDRVTLKNDVLKKYFPKSYTPRQMEDTIIKLLEQWQKKQQRNKDMCL</sequence>
<gene>
    <name evidence="4" type="ORF">CSX01_07850</name>
</gene>
<dbReference type="InterPro" id="IPR041468">
    <property type="entry name" value="HTH_ParB/Spo0J"/>
</dbReference>
<evidence type="ECO:0000256" key="2">
    <source>
        <dbReference type="ARBA" id="ARBA00022829"/>
    </source>
</evidence>